<keyword evidence="3" id="KW-1185">Reference proteome</keyword>
<name>A0A4U7BK68_9BACT</name>
<accession>A0A4U7BK68</accession>
<dbReference type="EMBL" id="NXMA01000006">
    <property type="protein sequence ID" value="TKX32323.1"/>
    <property type="molecule type" value="Genomic_DNA"/>
</dbReference>
<dbReference type="AlphaFoldDB" id="A0A4U7BK68"/>
<feature type="signal peptide" evidence="1">
    <location>
        <begin position="1"/>
        <end position="21"/>
    </location>
</feature>
<dbReference type="Proteomes" id="UP000310353">
    <property type="component" value="Unassembled WGS sequence"/>
</dbReference>
<comment type="caution">
    <text evidence="2">The sequence shown here is derived from an EMBL/GenBank/DDBJ whole genome shotgun (WGS) entry which is preliminary data.</text>
</comment>
<dbReference type="RefSeq" id="WP_137622232.1">
    <property type="nucleotide sequence ID" value="NZ_NXMA01000006.1"/>
</dbReference>
<feature type="chain" id="PRO_5020561712" description="Bacteriocin" evidence="1">
    <location>
        <begin position="22"/>
        <end position="200"/>
    </location>
</feature>
<protein>
    <recommendedName>
        <fullName evidence="4">Bacteriocin</fullName>
    </recommendedName>
</protein>
<proteinExistence type="predicted"/>
<evidence type="ECO:0000256" key="1">
    <source>
        <dbReference type="SAM" id="SignalP"/>
    </source>
</evidence>
<reference evidence="2 3" key="1">
    <citation type="submission" date="2018-05" db="EMBL/GenBank/DDBJ databases">
        <title>Novel Campyloabacter and Helicobacter Species and Strains.</title>
        <authorList>
            <person name="Mannion A.J."/>
            <person name="Shen Z."/>
            <person name="Fox J.G."/>
        </authorList>
    </citation>
    <scope>NUCLEOTIDE SEQUENCE [LARGE SCALE GENOMIC DNA]</scope>
    <source>
        <strain evidence="3">MIT17-670</strain>
    </source>
</reference>
<evidence type="ECO:0000313" key="2">
    <source>
        <dbReference type="EMBL" id="TKX32323.1"/>
    </source>
</evidence>
<gene>
    <name evidence="2" type="ORF">CQA76_04380</name>
</gene>
<organism evidence="2 3">
    <name type="scientific">Campylobacter aviculae</name>
    <dbReference type="NCBI Taxonomy" id="2510190"/>
    <lineage>
        <taxon>Bacteria</taxon>
        <taxon>Pseudomonadati</taxon>
        <taxon>Campylobacterota</taxon>
        <taxon>Epsilonproteobacteria</taxon>
        <taxon>Campylobacterales</taxon>
        <taxon>Campylobacteraceae</taxon>
        <taxon>Campylobacter</taxon>
    </lineage>
</organism>
<evidence type="ECO:0000313" key="3">
    <source>
        <dbReference type="Proteomes" id="UP000310353"/>
    </source>
</evidence>
<evidence type="ECO:0008006" key="4">
    <source>
        <dbReference type="Google" id="ProtNLM"/>
    </source>
</evidence>
<keyword evidence="1" id="KW-0732">Signal</keyword>
<sequence length="200" mass="21882">MIKKLLSIATLGALLASSAFGDDFLAKVSNGALSDNSAGVKVLSLNEMKDVKGGYGLLQTNTGQQVFTLQNLNIGMTKLTQIGIIIGMTDFERRYKVSCGFAGDKCDHLKNDFYAKSNYRDLANIANPDLNQYLAVTATKTVIATPFGIPKIQFAEGFAIVGVYGENVYKIRNTFTSSTIAYDIKSRFQKQINNILATYY</sequence>
<dbReference type="OrthoDB" id="5356192at2"/>